<dbReference type="AlphaFoldDB" id="E9FVB0"/>
<gene>
    <name evidence="1" type="ORF">DAPPUDRAFT_233628</name>
</gene>
<dbReference type="EMBL" id="GL732525">
    <property type="protein sequence ID" value="EFX88529.1"/>
    <property type="molecule type" value="Genomic_DNA"/>
</dbReference>
<dbReference type="HOGENOM" id="CLU_2869839_0_0_1"/>
<dbReference type="InParanoid" id="E9FVB0"/>
<evidence type="ECO:0000313" key="1">
    <source>
        <dbReference type="EMBL" id="EFX88529.1"/>
    </source>
</evidence>
<proteinExistence type="predicted"/>
<sequence>MSELTTLTTLIRLKSREELRLSEVFNFVTRFSIVGRTKTIVHMTSAKAFDMMKPCYYVHPTMTG</sequence>
<dbReference type="KEGG" id="dpx:DAPPUDRAFT_233628"/>
<protein>
    <submittedName>
        <fullName evidence="1">Uncharacterized protein</fullName>
    </submittedName>
</protein>
<keyword evidence="2" id="KW-1185">Reference proteome</keyword>
<name>E9FVB0_DAPPU</name>
<evidence type="ECO:0000313" key="2">
    <source>
        <dbReference type="Proteomes" id="UP000000305"/>
    </source>
</evidence>
<reference evidence="1 2" key="1">
    <citation type="journal article" date="2011" name="Science">
        <title>The ecoresponsive genome of Daphnia pulex.</title>
        <authorList>
            <person name="Colbourne J.K."/>
            <person name="Pfrender M.E."/>
            <person name="Gilbert D."/>
            <person name="Thomas W.K."/>
            <person name="Tucker A."/>
            <person name="Oakley T.H."/>
            <person name="Tokishita S."/>
            <person name="Aerts A."/>
            <person name="Arnold G.J."/>
            <person name="Basu M.K."/>
            <person name="Bauer D.J."/>
            <person name="Caceres C.E."/>
            <person name="Carmel L."/>
            <person name="Casola C."/>
            <person name="Choi J.H."/>
            <person name="Detter J.C."/>
            <person name="Dong Q."/>
            <person name="Dusheyko S."/>
            <person name="Eads B.D."/>
            <person name="Frohlich T."/>
            <person name="Geiler-Samerotte K.A."/>
            <person name="Gerlach D."/>
            <person name="Hatcher P."/>
            <person name="Jogdeo S."/>
            <person name="Krijgsveld J."/>
            <person name="Kriventseva E.V."/>
            <person name="Kultz D."/>
            <person name="Laforsch C."/>
            <person name="Lindquist E."/>
            <person name="Lopez J."/>
            <person name="Manak J.R."/>
            <person name="Muller J."/>
            <person name="Pangilinan J."/>
            <person name="Patwardhan R.P."/>
            <person name="Pitluck S."/>
            <person name="Pritham E.J."/>
            <person name="Rechtsteiner A."/>
            <person name="Rho M."/>
            <person name="Rogozin I.B."/>
            <person name="Sakarya O."/>
            <person name="Salamov A."/>
            <person name="Schaack S."/>
            <person name="Shapiro H."/>
            <person name="Shiga Y."/>
            <person name="Skalitzky C."/>
            <person name="Smith Z."/>
            <person name="Souvorov A."/>
            <person name="Sung W."/>
            <person name="Tang Z."/>
            <person name="Tsuchiya D."/>
            <person name="Tu H."/>
            <person name="Vos H."/>
            <person name="Wang M."/>
            <person name="Wolf Y.I."/>
            <person name="Yamagata H."/>
            <person name="Yamada T."/>
            <person name="Ye Y."/>
            <person name="Shaw J.R."/>
            <person name="Andrews J."/>
            <person name="Crease T.J."/>
            <person name="Tang H."/>
            <person name="Lucas S.M."/>
            <person name="Robertson H.M."/>
            <person name="Bork P."/>
            <person name="Koonin E.V."/>
            <person name="Zdobnov E.M."/>
            <person name="Grigoriev I.V."/>
            <person name="Lynch M."/>
            <person name="Boore J.L."/>
        </authorList>
    </citation>
    <scope>NUCLEOTIDE SEQUENCE [LARGE SCALE GENOMIC DNA]</scope>
</reference>
<dbReference type="Proteomes" id="UP000000305">
    <property type="component" value="Unassembled WGS sequence"/>
</dbReference>
<accession>E9FVB0</accession>
<organism evidence="1 2">
    <name type="scientific">Daphnia pulex</name>
    <name type="common">Water flea</name>
    <dbReference type="NCBI Taxonomy" id="6669"/>
    <lineage>
        <taxon>Eukaryota</taxon>
        <taxon>Metazoa</taxon>
        <taxon>Ecdysozoa</taxon>
        <taxon>Arthropoda</taxon>
        <taxon>Crustacea</taxon>
        <taxon>Branchiopoda</taxon>
        <taxon>Diplostraca</taxon>
        <taxon>Cladocera</taxon>
        <taxon>Anomopoda</taxon>
        <taxon>Daphniidae</taxon>
        <taxon>Daphnia</taxon>
    </lineage>
</organism>